<gene>
    <name evidence="3" type="ORF">SAMN06265374_3694</name>
</gene>
<dbReference type="EMBL" id="FXTT01000005">
    <property type="protein sequence ID" value="SMP33204.1"/>
    <property type="molecule type" value="Genomic_DNA"/>
</dbReference>
<protein>
    <submittedName>
        <fullName evidence="3">AsmA-like C-terminal region</fullName>
    </submittedName>
</protein>
<keyword evidence="2" id="KW-1133">Transmembrane helix</keyword>
<keyword evidence="4" id="KW-1185">Reference proteome</keyword>
<keyword evidence="2" id="KW-0812">Transmembrane</keyword>
<evidence type="ECO:0000313" key="4">
    <source>
        <dbReference type="Proteomes" id="UP001157914"/>
    </source>
</evidence>
<feature type="transmembrane region" description="Helical" evidence="2">
    <location>
        <begin position="33"/>
        <end position="52"/>
    </location>
</feature>
<accession>A0ABY1PFB2</accession>
<reference evidence="3 4" key="1">
    <citation type="submission" date="2017-05" db="EMBL/GenBank/DDBJ databases">
        <authorList>
            <person name="Varghese N."/>
            <person name="Submissions S."/>
        </authorList>
    </citation>
    <scope>NUCLEOTIDE SEQUENCE [LARGE SCALE GENOMIC DNA]</scope>
    <source>
        <strain evidence="3 4">DSM 15949</strain>
    </source>
</reference>
<comment type="caution">
    <text evidence="3">The sequence shown here is derived from an EMBL/GenBank/DDBJ whole genome shotgun (WGS) entry which is preliminary data.</text>
</comment>
<dbReference type="RefSeq" id="WP_208996959.1">
    <property type="nucleotide sequence ID" value="NZ_BAAAEA010000001.1"/>
</dbReference>
<feature type="region of interest" description="Disordered" evidence="1">
    <location>
        <begin position="1"/>
        <end position="24"/>
    </location>
</feature>
<sequence length="1103" mass="117349">MIRAENGMQELPEKGKQQSDKLPKRRISRLKKAGLAAAGLLVLVIAGCAAILTTGPVTVPLLGTFLAQQGTRGPVSLHIGKASLDFTTPGNVNVVVEDARVEIAGQSPVAIDLPRLEAPVDKSALLSGQLHFSSLKLDRPQIRIALKGGAAKIPEVAPFMEAVDRVADLVDDQFARRALASVSVRDGAFEITGPAPRRFEKIDADAVRTKDRTIRMSAKVGGAVTTWRLDLARHVSHGSEATSLGVVVNGITLAELLGPDTPLAKGKGLRLPGSAKLETEFGEDGKFQSANLVARVQNGWFQMGRTLVAFDDAALSLVFRGNTSTIEITPSHIIRGNSRLFLTGTIEPPKAAEGDWTIDVQAQHPQFGSTDIPEPPQMLDGVLVRARFNQADKRIDVDQFTARSGKAVVHGVASVQITAEGPYLALAADGEQIPIALAKQVWPITLVPPAREWIIDHVKAGLIESVSYTGAIRPPAFDHRDPDPGWGGDDMVLDLSFRNGTVQPVGDVPEVSGLAGTVRVADETLTLTAAGGSSGVSEDAIVEVPNVVFRILNLPQRVGKIAEVAVEMIGLNSDLGSVFNSSPFYVLDKADLSAGGVTGSGEVQIEASFPLEEQIDMDKVDWRANGASDDFSDENPIMGHTIRSADIEFDANRDRIEINGTGELDGLRADIDLLVPLNESGVTGRQDVTVTATADQLKARGIDLTAFLQGQMNVEVNQSAAGDDISIDLTQATIDLKVLGWRKSKGVPASASFVLVKGEDQQQVNDFRLSTEGADVRGNMVLSSAGELVSATFDRFQLRQGDDADVRIRRGGDGRYDVVFTADTFDGRGFITAIRNPGGSQGAGDFSEGARIAATVDNVIGFNGRRVEGFSAQLETGPAGLLAADISGQLDGRSPVEFTLNDRNGASVASGQFADTGALLRFLDVYERMRGGTGRLEVVMADSDTWIGDFNVRSLVIAEDPAIKRISERERDNLRSRPIPQPQGDGSAHFDTLDINFAREGDTMTITRGALQGNALGGTVSGTVDLTEQTLNLTGTFVPIYALNNFFAKIPLLGFALGGGSGEGLIGVTYRLSGPLSDPVLSVNPVSAIAPGIFRKMFEFQQN</sequence>
<proteinExistence type="predicted"/>
<evidence type="ECO:0000256" key="1">
    <source>
        <dbReference type="SAM" id="MobiDB-lite"/>
    </source>
</evidence>
<dbReference type="Proteomes" id="UP001157914">
    <property type="component" value="Unassembled WGS sequence"/>
</dbReference>
<feature type="compositionally biased region" description="Basic and acidic residues" evidence="1">
    <location>
        <begin position="11"/>
        <end position="22"/>
    </location>
</feature>
<evidence type="ECO:0000313" key="3">
    <source>
        <dbReference type="EMBL" id="SMP33204.1"/>
    </source>
</evidence>
<organism evidence="3 4">
    <name type="scientific">Roseibium denhamense</name>
    <dbReference type="NCBI Taxonomy" id="76305"/>
    <lineage>
        <taxon>Bacteria</taxon>
        <taxon>Pseudomonadati</taxon>
        <taxon>Pseudomonadota</taxon>
        <taxon>Alphaproteobacteria</taxon>
        <taxon>Hyphomicrobiales</taxon>
        <taxon>Stappiaceae</taxon>
        <taxon>Roseibium</taxon>
    </lineage>
</organism>
<keyword evidence="2" id="KW-0472">Membrane</keyword>
<evidence type="ECO:0000256" key="2">
    <source>
        <dbReference type="SAM" id="Phobius"/>
    </source>
</evidence>
<name>A0ABY1PFB2_9HYPH</name>